<evidence type="ECO:0000313" key="2">
    <source>
        <dbReference type="EMBL" id="CEK73971.1"/>
    </source>
</evidence>
<proteinExistence type="predicted"/>
<name>A0A0B7A1L2_9EUPU</name>
<dbReference type="EMBL" id="HACG01027106">
    <property type="protein sequence ID" value="CEK73971.1"/>
    <property type="molecule type" value="Transcribed_RNA"/>
</dbReference>
<feature type="compositionally biased region" description="Polar residues" evidence="1">
    <location>
        <begin position="38"/>
        <end position="53"/>
    </location>
</feature>
<feature type="region of interest" description="Disordered" evidence="1">
    <location>
        <begin position="31"/>
        <end position="53"/>
    </location>
</feature>
<sequence length="53" mass="5513">MLALSTDTECIMGRIPKVKMIPNSVALALSKPDEVPSDSGNVNSAANSKPTGR</sequence>
<gene>
    <name evidence="2" type="primary">ORF89131</name>
</gene>
<dbReference type="AlphaFoldDB" id="A0A0B7A1L2"/>
<evidence type="ECO:0000256" key="1">
    <source>
        <dbReference type="SAM" id="MobiDB-lite"/>
    </source>
</evidence>
<accession>A0A0B7A1L2</accession>
<reference evidence="2" key="1">
    <citation type="submission" date="2014-12" db="EMBL/GenBank/DDBJ databases">
        <title>Insight into the proteome of Arion vulgaris.</title>
        <authorList>
            <person name="Aradska J."/>
            <person name="Bulat T."/>
            <person name="Smidak R."/>
            <person name="Sarate P."/>
            <person name="Gangsoo J."/>
            <person name="Sialana F."/>
            <person name="Bilban M."/>
            <person name="Lubec G."/>
        </authorList>
    </citation>
    <scope>NUCLEOTIDE SEQUENCE</scope>
    <source>
        <tissue evidence="2">Skin</tissue>
    </source>
</reference>
<protein>
    <submittedName>
        <fullName evidence="2">Uncharacterized protein</fullName>
    </submittedName>
</protein>
<organism evidence="2">
    <name type="scientific">Arion vulgaris</name>
    <dbReference type="NCBI Taxonomy" id="1028688"/>
    <lineage>
        <taxon>Eukaryota</taxon>
        <taxon>Metazoa</taxon>
        <taxon>Spiralia</taxon>
        <taxon>Lophotrochozoa</taxon>
        <taxon>Mollusca</taxon>
        <taxon>Gastropoda</taxon>
        <taxon>Heterobranchia</taxon>
        <taxon>Euthyneura</taxon>
        <taxon>Panpulmonata</taxon>
        <taxon>Eupulmonata</taxon>
        <taxon>Stylommatophora</taxon>
        <taxon>Helicina</taxon>
        <taxon>Arionoidea</taxon>
        <taxon>Arionidae</taxon>
        <taxon>Arion</taxon>
    </lineage>
</organism>